<protein>
    <submittedName>
        <fullName evidence="1">Uncharacterized protein</fullName>
    </submittedName>
</protein>
<reference evidence="1 2" key="1">
    <citation type="submission" date="2016-11" db="EMBL/GenBank/DDBJ databases">
        <authorList>
            <person name="Jaros S."/>
            <person name="Januszkiewicz K."/>
            <person name="Wedrychowicz H."/>
        </authorList>
    </citation>
    <scope>NUCLEOTIDE SEQUENCE [LARGE SCALE GENOMIC DNA]</scope>
    <source>
        <strain evidence="1 2">DSM 17477</strain>
    </source>
</reference>
<accession>A0A1M6KZY8</accession>
<organism evidence="1 2">
    <name type="scientific">Dethiosulfatibacter aminovorans DSM 17477</name>
    <dbReference type="NCBI Taxonomy" id="1121476"/>
    <lineage>
        <taxon>Bacteria</taxon>
        <taxon>Bacillati</taxon>
        <taxon>Bacillota</taxon>
        <taxon>Tissierellia</taxon>
        <taxon>Dethiosulfatibacter</taxon>
    </lineage>
</organism>
<gene>
    <name evidence="1" type="ORF">SAMN02745751_03027</name>
</gene>
<evidence type="ECO:0000313" key="2">
    <source>
        <dbReference type="Proteomes" id="UP000184052"/>
    </source>
</evidence>
<dbReference type="RefSeq" id="WP_073050408.1">
    <property type="nucleotide sequence ID" value="NZ_FQZL01000029.1"/>
</dbReference>
<evidence type="ECO:0000313" key="1">
    <source>
        <dbReference type="EMBL" id="SHJ64477.1"/>
    </source>
</evidence>
<sequence>MIYRVHKFQVGKEIDELDLERYLNELKGEVVSIIPNIIPKFHMMGATAGYDCLLIIEKDTE</sequence>
<proteinExistence type="predicted"/>
<dbReference type="EMBL" id="FQZL01000029">
    <property type="protein sequence ID" value="SHJ64477.1"/>
    <property type="molecule type" value="Genomic_DNA"/>
</dbReference>
<dbReference type="STRING" id="1121476.SAMN02745751_03027"/>
<keyword evidence="2" id="KW-1185">Reference proteome</keyword>
<dbReference type="AlphaFoldDB" id="A0A1M6KZY8"/>
<name>A0A1M6KZY8_9FIRM</name>
<dbReference type="Proteomes" id="UP000184052">
    <property type="component" value="Unassembled WGS sequence"/>
</dbReference>